<dbReference type="Proteomes" id="UP000253034">
    <property type="component" value="Unassembled WGS sequence"/>
</dbReference>
<evidence type="ECO:0000313" key="5">
    <source>
        <dbReference type="EMBL" id="RCX17910.1"/>
    </source>
</evidence>
<dbReference type="CDD" id="cd03110">
    <property type="entry name" value="SIMIBI_bact_arch"/>
    <property type="match status" value="1"/>
</dbReference>
<reference evidence="5 6" key="1">
    <citation type="submission" date="2018-07" db="EMBL/GenBank/DDBJ databases">
        <title>Genomic Encyclopedia of Type Strains, Phase IV (KMG-IV): sequencing the most valuable type-strain genomes for metagenomic binning, comparative biology and taxonomic classification.</title>
        <authorList>
            <person name="Goeker M."/>
        </authorList>
    </citation>
    <scope>NUCLEOTIDE SEQUENCE [LARGE SCALE GENOMIC DNA]</scope>
    <source>
        <strain evidence="5 6">DSM 27016</strain>
    </source>
</reference>
<feature type="domain" description="4Fe-4S ferredoxin-type" evidence="4">
    <location>
        <begin position="90"/>
        <end position="114"/>
    </location>
</feature>
<keyword evidence="2" id="KW-0408">Iron</keyword>
<dbReference type="PANTHER" id="PTHR43534:SF1">
    <property type="entry name" value="4FE-4S CLUSTER CONTAINING PARA FAMILY ATPASE PROTEIN"/>
    <property type="match status" value="1"/>
</dbReference>
<dbReference type="PROSITE" id="PS51379">
    <property type="entry name" value="4FE4S_FER_2"/>
    <property type="match status" value="2"/>
</dbReference>
<accession>A0A369B8Q0</accession>
<dbReference type="OrthoDB" id="9778602at2"/>
<dbReference type="Gene3D" id="3.30.70.20">
    <property type="match status" value="1"/>
</dbReference>
<dbReference type="PANTHER" id="PTHR43534">
    <property type="entry name" value="MIND SUPERFAMILY P-LOOP ATPASE CONTAINING AN INSERTED FERREDOXIN DOMAIN"/>
    <property type="match status" value="1"/>
</dbReference>
<sequence length="293" mass="31218">MKQIVILSGKGGTGKTTVAASFIALARNKAYADCDVDAPNLQLVYAKGEQPQTEDFYGYQKAVKYDDYCINCGKCEELCQFGAIKNGKVNPYECEGCGVCEAFCPSAGGDGKKAIRLENNVSGKTMVYKNEVDVFSTAELKMGNGASGKLVTQVRKNLYNSMSGQELVIIDGSPGIGCPVIASVTGVNMVLVVTEPTLSGMHDMERIVETAGKFGVACAVCINKFDVNLVNTQKIEEYCVQRGIPVAGRIPFDPKVIEAVNTGKPVVLINGSTAGDAVLEIWEAVLAMLLKTT</sequence>
<dbReference type="GO" id="GO:0046872">
    <property type="term" value="F:metal ion binding"/>
    <property type="evidence" value="ECO:0007669"/>
    <property type="project" value="UniProtKB-KW"/>
</dbReference>
<dbReference type="EMBL" id="QPJT01000006">
    <property type="protein sequence ID" value="RCX17910.1"/>
    <property type="molecule type" value="Genomic_DNA"/>
</dbReference>
<dbReference type="InterPro" id="IPR017900">
    <property type="entry name" value="4Fe4S_Fe_S_CS"/>
</dbReference>
<keyword evidence="1" id="KW-0479">Metal-binding</keyword>
<dbReference type="InterPro" id="IPR002586">
    <property type="entry name" value="CobQ/CobB/MinD/ParA_Nub-bd_dom"/>
</dbReference>
<dbReference type="SUPFAM" id="SSF52540">
    <property type="entry name" value="P-loop containing nucleoside triphosphate hydrolases"/>
    <property type="match status" value="1"/>
</dbReference>
<evidence type="ECO:0000313" key="6">
    <source>
        <dbReference type="Proteomes" id="UP000253034"/>
    </source>
</evidence>
<feature type="domain" description="4Fe-4S ferredoxin-type" evidence="4">
    <location>
        <begin position="59"/>
        <end position="89"/>
    </location>
</feature>
<evidence type="ECO:0000259" key="4">
    <source>
        <dbReference type="PROSITE" id="PS51379"/>
    </source>
</evidence>
<dbReference type="AlphaFoldDB" id="A0A369B8Q0"/>
<evidence type="ECO:0000256" key="2">
    <source>
        <dbReference type="ARBA" id="ARBA00023004"/>
    </source>
</evidence>
<protein>
    <submittedName>
        <fullName evidence="5">MinD superfamily P-loop ATPase</fullName>
    </submittedName>
</protein>
<dbReference type="SUPFAM" id="SSF54862">
    <property type="entry name" value="4Fe-4S ferredoxins"/>
    <property type="match status" value="1"/>
</dbReference>
<keyword evidence="6" id="KW-1185">Reference proteome</keyword>
<proteinExistence type="predicted"/>
<name>A0A369B8Q0_9FIRM</name>
<dbReference type="GO" id="GO:0051536">
    <property type="term" value="F:iron-sulfur cluster binding"/>
    <property type="evidence" value="ECO:0007669"/>
    <property type="project" value="UniProtKB-KW"/>
</dbReference>
<dbReference type="Gene3D" id="3.40.50.300">
    <property type="entry name" value="P-loop containing nucleotide triphosphate hydrolases"/>
    <property type="match status" value="1"/>
</dbReference>
<dbReference type="RefSeq" id="WP_114297055.1">
    <property type="nucleotide sequence ID" value="NZ_QPJT01000006.1"/>
</dbReference>
<dbReference type="PROSITE" id="PS00198">
    <property type="entry name" value="4FE4S_FER_1"/>
    <property type="match status" value="1"/>
</dbReference>
<dbReference type="InterPro" id="IPR027417">
    <property type="entry name" value="P-loop_NTPase"/>
</dbReference>
<dbReference type="InterPro" id="IPR017896">
    <property type="entry name" value="4Fe4S_Fe-S-bd"/>
</dbReference>
<dbReference type="Pfam" id="PF00037">
    <property type="entry name" value="Fer4"/>
    <property type="match status" value="1"/>
</dbReference>
<keyword evidence="3" id="KW-0411">Iron-sulfur</keyword>
<comment type="caution">
    <text evidence="5">The sequence shown here is derived from an EMBL/GenBank/DDBJ whole genome shotgun (WGS) entry which is preliminary data.</text>
</comment>
<gene>
    <name evidence="5" type="ORF">DFR58_10678</name>
</gene>
<organism evidence="5 6">
    <name type="scientific">Anaerobacterium chartisolvens</name>
    <dbReference type="NCBI Taxonomy" id="1297424"/>
    <lineage>
        <taxon>Bacteria</taxon>
        <taxon>Bacillati</taxon>
        <taxon>Bacillota</taxon>
        <taxon>Clostridia</taxon>
        <taxon>Eubacteriales</taxon>
        <taxon>Oscillospiraceae</taxon>
        <taxon>Anaerobacterium</taxon>
    </lineage>
</organism>
<evidence type="ECO:0000256" key="1">
    <source>
        <dbReference type="ARBA" id="ARBA00022723"/>
    </source>
</evidence>
<evidence type="ECO:0000256" key="3">
    <source>
        <dbReference type="ARBA" id="ARBA00023014"/>
    </source>
</evidence>
<dbReference type="Pfam" id="PF01656">
    <property type="entry name" value="CbiA"/>
    <property type="match status" value="1"/>
</dbReference>